<accession>A0A4X1TTA8</accession>
<dbReference type="AlphaFoldDB" id="A0A4X1TTA8"/>
<evidence type="ECO:0000313" key="2">
    <source>
        <dbReference type="Proteomes" id="UP000314985"/>
    </source>
</evidence>
<reference evidence="1 2" key="1">
    <citation type="submission" date="2017-08" db="EMBL/GenBank/DDBJ databases">
        <title>USMARCv1.0.</title>
        <authorList>
            <person name="Hannum G.I."/>
            <person name="Koren S."/>
            <person name="Schroeder S.G."/>
            <person name="Chin S.C."/>
            <person name="Nonneman D.J."/>
            <person name="Becker S.A."/>
            <person name="Rosen B.D."/>
            <person name="Bickhart D.M."/>
            <person name="Putnam N.H."/>
            <person name="Green R.E."/>
            <person name="Tuggle C.K."/>
            <person name="Liu H."/>
            <person name="Rohrer G.A."/>
            <person name="Warr A."/>
            <person name="Hall R."/>
            <person name="Kim K."/>
            <person name="Hume D.A."/>
            <person name="Talbot R."/>
            <person name="Chow W."/>
            <person name="Howe K."/>
            <person name="Schwartz A.S."/>
            <person name="Watson M."/>
            <person name="Archibald A.L."/>
            <person name="Phillippy A.M."/>
            <person name="Smith T.P.L."/>
        </authorList>
    </citation>
    <scope>NUCLEOTIDE SEQUENCE [LARGE SCALE GENOMIC DNA]</scope>
</reference>
<name>A0A4X1TTA8_PIG</name>
<organism evidence="1 2">
    <name type="scientific">Sus scrofa</name>
    <name type="common">Pig</name>
    <dbReference type="NCBI Taxonomy" id="9823"/>
    <lineage>
        <taxon>Eukaryota</taxon>
        <taxon>Metazoa</taxon>
        <taxon>Chordata</taxon>
        <taxon>Craniata</taxon>
        <taxon>Vertebrata</taxon>
        <taxon>Euteleostomi</taxon>
        <taxon>Mammalia</taxon>
        <taxon>Eutheria</taxon>
        <taxon>Laurasiatheria</taxon>
        <taxon>Artiodactyla</taxon>
        <taxon>Suina</taxon>
        <taxon>Suidae</taxon>
        <taxon>Sus</taxon>
    </lineage>
</organism>
<reference evidence="1" key="2">
    <citation type="submission" date="2025-08" db="UniProtKB">
        <authorList>
            <consortium name="Ensembl"/>
        </authorList>
    </citation>
    <scope>IDENTIFICATION</scope>
</reference>
<evidence type="ECO:0000313" key="1">
    <source>
        <dbReference type="Ensembl" id="ENSSSCP00070020477.1"/>
    </source>
</evidence>
<proteinExistence type="predicted"/>
<protein>
    <submittedName>
        <fullName evidence="1">Uncharacterized protein</fullName>
    </submittedName>
</protein>
<dbReference type="Proteomes" id="UP000314985">
    <property type="component" value="Chromosome 15"/>
</dbReference>
<dbReference type="Ensembl" id="ENSSSCT00070024732.1">
    <property type="protein sequence ID" value="ENSSSCP00070020477.1"/>
    <property type="gene ID" value="ENSSSCG00070012672.1"/>
</dbReference>
<sequence length="67" mass="7627">ISLQVRSAFLKRQNCPCDKNTETCDFLLSLLIVRTSVFHLLQKENMPPKNTGSTMKVTDLFSHLFGI</sequence>